<dbReference type="PANTHER" id="PTHR10458:SF22">
    <property type="entry name" value="PEPTIDE DEFORMYLASE"/>
    <property type="match status" value="1"/>
</dbReference>
<keyword evidence="2" id="KW-0479">Metal-binding</keyword>
<comment type="similarity">
    <text evidence="1 2">Belongs to the polypeptide deformylase family.</text>
</comment>
<comment type="caution">
    <text evidence="4">The sequence shown here is derived from an EMBL/GenBank/DDBJ whole genome shotgun (WGS) entry which is preliminary data.</text>
</comment>
<dbReference type="RefSeq" id="WP_345707531.1">
    <property type="nucleotide sequence ID" value="NZ_BAABKV010000001.1"/>
</dbReference>
<dbReference type="Pfam" id="PF13560">
    <property type="entry name" value="HTH_31"/>
    <property type="match status" value="1"/>
</dbReference>
<feature type="binding site" evidence="2">
    <location>
        <position position="422"/>
    </location>
    <ligand>
        <name>Fe cation</name>
        <dbReference type="ChEBI" id="CHEBI:24875"/>
    </ligand>
</feature>
<evidence type="ECO:0000256" key="2">
    <source>
        <dbReference type="HAMAP-Rule" id="MF_00163"/>
    </source>
</evidence>
<feature type="binding site" evidence="2">
    <location>
        <position position="464"/>
    </location>
    <ligand>
        <name>Fe cation</name>
        <dbReference type="ChEBI" id="CHEBI:24875"/>
    </ligand>
</feature>
<dbReference type="InterPro" id="IPR010982">
    <property type="entry name" value="Lambda_DNA-bd_dom_sf"/>
</dbReference>
<reference evidence="5" key="1">
    <citation type="journal article" date="2019" name="Int. J. Syst. Evol. Microbiol.">
        <title>The Global Catalogue of Microorganisms (GCM) 10K type strain sequencing project: providing services to taxonomists for standard genome sequencing and annotation.</title>
        <authorList>
            <consortium name="The Broad Institute Genomics Platform"/>
            <consortium name="The Broad Institute Genome Sequencing Center for Infectious Disease"/>
            <person name="Wu L."/>
            <person name="Ma J."/>
        </authorList>
    </citation>
    <scope>NUCLEOTIDE SEQUENCE [LARGE SCALE GENOMIC DNA]</scope>
    <source>
        <strain evidence="5">CGMCC 1.12859</strain>
    </source>
</reference>
<dbReference type="PRINTS" id="PR01576">
    <property type="entry name" value="PDEFORMYLASE"/>
</dbReference>
<evidence type="ECO:0000256" key="1">
    <source>
        <dbReference type="ARBA" id="ARBA00010759"/>
    </source>
</evidence>
<keyword evidence="2" id="KW-0648">Protein biosynthesis</keyword>
<dbReference type="InterPro" id="IPR023635">
    <property type="entry name" value="Peptide_deformylase"/>
</dbReference>
<dbReference type="Gene3D" id="1.10.260.40">
    <property type="entry name" value="lambda repressor-like DNA-binding domains"/>
    <property type="match status" value="1"/>
</dbReference>
<evidence type="ECO:0000313" key="5">
    <source>
        <dbReference type="Proteomes" id="UP001596435"/>
    </source>
</evidence>
<comment type="cofactor">
    <cofactor evidence="2">
        <name>Fe(2+)</name>
        <dbReference type="ChEBI" id="CHEBI:29033"/>
    </cofactor>
    <text evidence="2">Binds 1 Fe(2+) ion.</text>
</comment>
<keyword evidence="2" id="KW-0408">Iron</keyword>
<gene>
    <name evidence="2" type="primary">def</name>
    <name evidence="4" type="ORF">ACFQMG_23615</name>
</gene>
<protein>
    <recommendedName>
        <fullName evidence="2">Peptide deformylase</fullName>
        <shortName evidence="2">PDF</shortName>
        <ecNumber evidence="2">3.5.1.88</ecNumber>
    </recommendedName>
    <alternativeName>
        <fullName evidence="2">Polypeptide deformylase</fullName>
    </alternativeName>
</protein>
<dbReference type="PROSITE" id="PS50943">
    <property type="entry name" value="HTH_CROC1"/>
    <property type="match status" value="1"/>
</dbReference>
<feature type="active site" evidence="2">
    <location>
        <position position="465"/>
    </location>
</feature>
<evidence type="ECO:0000313" key="4">
    <source>
        <dbReference type="EMBL" id="MFC7182540.1"/>
    </source>
</evidence>
<dbReference type="CDD" id="cd00093">
    <property type="entry name" value="HTH_XRE"/>
    <property type="match status" value="1"/>
</dbReference>
<sequence length="507" mass="57036">MPTDSQPTEPFIAELKRWRDVRGLSQSALAKGVGYTPSYVSKVESGQQRPSRPFAEQADRLLHAGGALRRVFVELGAQVRAEAAVPPQAATDHIAGEAQGASVIVQHDDAELVYDGRFYRATQRRQLYNASPDPITRYLIRISVDRYPGNPERSNRLYRENPLTWEEISLSAKVGSEPVGWRVQHDRDAFKELWLLFENEDGRYPLYPGETTWIEYSYTVSDDKWGTWFQRAVRLPTERLSVRLNFPSDLDPAVWGTETTMTAAAFPFRTAIHQDATGGRRIYSWTTDDPPLHARYRLEWKFRASPDLEETRPPMPATSASEKMRSIGVVQAGDPILTNRARPFELPAEAEDARRVVAELNSGAERAAGIHVFSKGMGVAAPQLGIDRAAAIVRTADAETITLLNPHVIEESAESDEQYEGCWSFFDVRGMVPRPRSITVEHQTISGERRITIFEDAVARLVAHEIDHLEGILYTARMRKGLNPIPVSEYRGTGKSWTYGSEDSIRQ</sequence>
<dbReference type="Pfam" id="PF01327">
    <property type="entry name" value="Pep_deformylase"/>
    <property type="match status" value="1"/>
</dbReference>
<keyword evidence="2" id="KW-0378">Hydrolase</keyword>
<dbReference type="EC" id="3.5.1.88" evidence="2"/>
<dbReference type="PANTHER" id="PTHR10458">
    <property type="entry name" value="PEPTIDE DEFORMYLASE"/>
    <property type="match status" value="1"/>
</dbReference>
<feature type="domain" description="HTH cro/C1-type" evidence="3">
    <location>
        <begin position="15"/>
        <end position="51"/>
    </location>
</feature>
<dbReference type="EMBL" id="JBHTAJ010000048">
    <property type="protein sequence ID" value="MFC7182540.1"/>
    <property type="molecule type" value="Genomic_DNA"/>
</dbReference>
<dbReference type="SMART" id="SM00530">
    <property type="entry name" value="HTH_XRE"/>
    <property type="match status" value="1"/>
</dbReference>
<evidence type="ECO:0000259" key="3">
    <source>
        <dbReference type="PROSITE" id="PS50943"/>
    </source>
</evidence>
<dbReference type="Proteomes" id="UP001596435">
    <property type="component" value="Unassembled WGS sequence"/>
</dbReference>
<comment type="catalytic activity">
    <reaction evidence="2">
        <text>N-terminal N-formyl-L-methionyl-[peptide] + H2O = N-terminal L-methionyl-[peptide] + formate</text>
        <dbReference type="Rhea" id="RHEA:24420"/>
        <dbReference type="Rhea" id="RHEA-COMP:10639"/>
        <dbReference type="Rhea" id="RHEA-COMP:10640"/>
        <dbReference type="ChEBI" id="CHEBI:15377"/>
        <dbReference type="ChEBI" id="CHEBI:15740"/>
        <dbReference type="ChEBI" id="CHEBI:49298"/>
        <dbReference type="ChEBI" id="CHEBI:64731"/>
        <dbReference type="EC" id="3.5.1.88"/>
    </reaction>
</comment>
<accession>A0ABW2FZA2</accession>
<feature type="binding site" evidence="2">
    <location>
        <position position="468"/>
    </location>
    <ligand>
        <name>Fe cation</name>
        <dbReference type="ChEBI" id="CHEBI:24875"/>
    </ligand>
</feature>
<organism evidence="4 5">
    <name type="scientific">Kitasatospora paranensis</name>
    <dbReference type="NCBI Taxonomy" id="258053"/>
    <lineage>
        <taxon>Bacteria</taxon>
        <taxon>Bacillati</taxon>
        <taxon>Actinomycetota</taxon>
        <taxon>Actinomycetes</taxon>
        <taxon>Kitasatosporales</taxon>
        <taxon>Streptomycetaceae</taxon>
        <taxon>Kitasatospora</taxon>
    </lineage>
</organism>
<dbReference type="Gene3D" id="3.90.45.10">
    <property type="entry name" value="Peptide deformylase"/>
    <property type="match status" value="1"/>
</dbReference>
<comment type="function">
    <text evidence="2">Removes the formyl group from the N-terminal Met of newly synthesized proteins. Requires at least a dipeptide for an efficient rate of reaction. N-terminal L-methionine is a prerequisite for activity but the enzyme has broad specificity at other positions.</text>
</comment>
<dbReference type="SUPFAM" id="SSF56420">
    <property type="entry name" value="Peptide deformylase"/>
    <property type="match status" value="1"/>
</dbReference>
<name>A0ABW2FZA2_9ACTN</name>
<dbReference type="SUPFAM" id="SSF47413">
    <property type="entry name" value="lambda repressor-like DNA-binding domains"/>
    <property type="match status" value="1"/>
</dbReference>
<proteinExistence type="inferred from homology"/>
<dbReference type="InterPro" id="IPR001387">
    <property type="entry name" value="Cro/C1-type_HTH"/>
</dbReference>
<dbReference type="HAMAP" id="MF_00163">
    <property type="entry name" value="Pep_deformylase"/>
    <property type="match status" value="1"/>
</dbReference>
<dbReference type="InterPro" id="IPR036821">
    <property type="entry name" value="Peptide_deformylase_sf"/>
</dbReference>
<keyword evidence="5" id="KW-1185">Reference proteome</keyword>